<reference evidence="1 2" key="1">
    <citation type="submission" date="2017-10" db="EMBL/GenBank/DDBJ databases">
        <authorList>
            <person name="Banno H."/>
            <person name="Chua N.-H."/>
        </authorList>
    </citation>
    <scope>NUCLEOTIDE SEQUENCE [LARGE SCALE GENOMIC DNA]</scope>
    <source>
        <strain evidence="1 2">YW11</strain>
    </source>
</reference>
<dbReference type="Proteomes" id="UP000223527">
    <property type="component" value="Unassembled WGS sequence"/>
</dbReference>
<sequence length="331" mass="36125">MTAFSPHLDLDDAIRRNRECVPLGWVRSVNNGPANLGDASSAVVVATMSGLQPLPANFNDLGVRMTAVGTIGQDLRFGTLHIWGTGFDAGRRAFGRRDAAFAAAPATNYVVHAVRGPHTRRTLLDCGILAPPIYGDAAWFLPRIFPAPALKQYELGVIAHISELSDESLGAGPRFPRYATGLGDGVRIISTRHEASLRGFRAKLDQILSCRRIVSLSFHGKLIADCYGIPNLYFPRDTGGPLELGLDDPRVNHRFADFYAGCGLRKLPAFGQPAQTATAWDRVMDAVDRMWQPAGNPMERVFFDAFPLTPKVSMDDAAWALPEGLLDSLQW</sequence>
<accession>A0A2C7A153</accession>
<dbReference type="AlphaFoldDB" id="A0A2C7A153"/>
<name>A0A2C7A153_9PROT</name>
<evidence type="ECO:0008006" key="3">
    <source>
        <dbReference type="Google" id="ProtNLM"/>
    </source>
</evidence>
<dbReference type="OrthoDB" id="9803627at2"/>
<gene>
    <name evidence="1" type="ORF">CR162_16810</name>
</gene>
<dbReference type="EMBL" id="PDNU01000036">
    <property type="protein sequence ID" value="PHK93778.1"/>
    <property type="molecule type" value="Genomic_DNA"/>
</dbReference>
<dbReference type="RefSeq" id="WP_099096692.1">
    <property type="nucleotide sequence ID" value="NZ_PDNU01000036.1"/>
</dbReference>
<organism evidence="1 2">
    <name type="scientific">Teichococcus rhizosphaerae</name>
    <dbReference type="NCBI Taxonomy" id="1335062"/>
    <lineage>
        <taxon>Bacteria</taxon>
        <taxon>Pseudomonadati</taxon>
        <taxon>Pseudomonadota</taxon>
        <taxon>Alphaproteobacteria</taxon>
        <taxon>Acetobacterales</taxon>
        <taxon>Roseomonadaceae</taxon>
        <taxon>Roseomonas</taxon>
    </lineage>
</organism>
<keyword evidence="2" id="KW-1185">Reference proteome</keyword>
<comment type="caution">
    <text evidence="1">The sequence shown here is derived from an EMBL/GenBank/DDBJ whole genome shotgun (WGS) entry which is preliminary data.</text>
</comment>
<protein>
    <recommendedName>
        <fullName evidence="3">Polysaccharide pyruvyl transferase domain-containing protein</fullName>
    </recommendedName>
</protein>
<proteinExistence type="predicted"/>
<evidence type="ECO:0000313" key="1">
    <source>
        <dbReference type="EMBL" id="PHK93778.1"/>
    </source>
</evidence>
<evidence type="ECO:0000313" key="2">
    <source>
        <dbReference type="Proteomes" id="UP000223527"/>
    </source>
</evidence>